<dbReference type="InterPro" id="IPR011701">
    <property type="entry name" value="MFS"/>
</dbReference>
<feature type="transmembrane region" description="Helical" evidence="7">
    <location>
        <begin position="326"/>
        <end position="344"/>
    </location>
</feature>
<evidence type="ECO:0000313" key="8">
    <source>
        <dbReference type="EMBL" id="TDT17065.1"/>
    </source>
</evidence>
<feature type="transmembrane region" description="Helical" evidence="7">
    <location>
        <begin position="350"/>
        <end position="373"/>
    </location>
</feature>
<evidence type="ECO:0000256" key="7">
    <source>
        <dbReference type="SAM" id="Phobius"/>
    </source>
</evidence>
<dbReference type="CDD" id="cd06173">
    <property type="entry name" value="MFS_MefA_like"/>
    <property type="match status" value="1"/>
</dbReference>
<reference evidence="8 9" key="1">
    <citation type="submission" date="2019-03" db="EMBL/GenBank/DDBJ databases">
        <title>Sequencing the genomes of 1000 actinobacteria strains.</title>
        <authorList>
            <person name="Klenk H.-P."/>
        </authorList>
    </citation>
    <scope>NUCLEOTIDE SEQUENCE [LARGE SCALE GENOMIC DNA]</scope>
    <source>
        <strain evidence="8 9">DSM 18936</strain>
    </source>
</reference>
<accession>A0A4R7I0X2</accession>
<feature type="transmembrane region" description="Helical" evidence="7">
    <location>
        <begin position="262"/>
        <end position="281"/>
    </location>
</feature>
<feature type="transmembrane region" description="Helical" evidence="7">
    <location>
        <begin position="119"/>
        <end position="138"/>
    </location>
</feature>
<proteinExistence type="predicted"/>
<evidence type="ECO:0000256" key="1">
    <source>
        <dbReference type="ARBA" id="ARBA00004651"/>
    </source>
</evidence>
<keyword evidence="9" id="KW-1185">Reference proteome</keyword>
<dbReference type="Proteomes" id="UP000294558">
    <property type="component" value="Unassembled WGS sequence"/>
</dbReference>
<evidence type="ECO:0000256" key="2">
    <source>
        <dbReference type="ARBA" id="ARBA00022475"/>
    </source>
</evidence>
<sequence length="440" mass="45796">MRAERESYRPRPAPDECGSTSSHRDITEHDAAVGETTEVVPKPAVGDLLRLPPFRALLVANILSATVFGTSRFVFVWLVGELTDWNPATAILGIVIGLPPLFLSAWAGSLADYLAPKRLGAILFVISAVMFTVTALLVQTDTMTVALTMVTGLVAIAAPSMLMPLMQALVPTVSPKEQLMQAVALQNLSMMISTIGGIFLGGAVMQGFGTAAGFWLLVVASVLGLAVVSRAPLPDRLIGAAATRGSVFDGIRIALGTEPLRSLLAITGVLGVAIATSSLLLPEFARDVLGKDSLAASALNVAMSIGMMITSMVLANRWTPSRPGLVLAFFTSVPLGGGLVAIGLSREYAITMLCGFVWGLSGGIAMTVLRTLTQQHTPSELMGRVMGLVAMAQNGAFPITALVLFGLVAATSVSTAMVVIGLLCCALVGLVVARPTVRSL</sequence>
<feature type="transmembrane region" description="Helical" evidence="7">
    <location>
        <begin position="413"/>
        <end position="433"/>
    </location>
</feature>
<keyword evidence="4 7" id="KW-1133">Transmembrane helix</keyword>
<organism evidence="8 9">
    <name type="scientific">Ilumatobacter fluminis</name>
    <dbReference type="NCBI Taxonomy" id="467091"/>
    <lineage>
        <taxon>Bacteria</taxon>
        <taxon>Bacillati</taxon>
        <taxon>Actinomycetota</taxon>
        <taxon>Acidimicrobiia</taxon>
        <taxon>Acidimicrobiales</taxon>
        <taxon>Ilumatobacteraceae</taxon>
        <taxon>Ilumatobacter</taxon>
    </lineage>
</organism>
<feature type="transmembrane region" description="Helical" evidence="7">
    <location>
        <begin position="208"/>
        <end position="228"/>
    </location>
</feature>
<feature type="region of interest" description="Disordered" evidence="6">
    <location>
        <begin position="1"/>
        <end position="25"/>
    </location>
</feature>
<gene>
    <name evidence="8" type="ORF">BDK89_2667</name>
</gene>
<dbReference type="SUPFAM" id="SSF103473">
    <property type="entry name" value="MFS general substrate transporter"/>
    <property type="match status" value="1"/>
</dbReference>
<name>A0A4R7I0X2_9ACTN</name>
<comment type="subcellular location">
    <subcellularLocation>
        <location evidence="1">Cell membrane</location>
        <topology evidence="1">Multi-pass membrane protein</topology>
    </subcellularLocation>
</comment>
<feature type="transmembrane region" description="Helical" evidence="7">
    <location>
        <begin position="56"/>
        <end position="79"/>
    </location>
</feature>
<feature type="transmembrane region" description="Helical" evidence="7">
    <location>
        <begin position="385"/>
        <end position="407"/>
    </location>
</feature>
<evidence type="ECO:0000256" key="3">
    <source>
        <dbReference type="ARBA" id="ARBA00022692"/>
    </source>
</evidence>
<dbReference type="Gene3D" id="1.20.1250.20">
    <property type="entry name" value="MFS general substrate transporter like domains"/>
    <property type="match status" value="1"/>
</dbReference>
<keyword evidence="5 7" id="KW-0472">Membrane</keyword>
<keyword evidence="3 7" id="KW-0812">Transmembrane</keyword>
<dbReference type="GO" id="GO:0005886">
    <property type="term" value="C:plasma membrane"/>
    <property type="evidence" value="ECO:0007669"/>
    <property type="project" value="UniProtKB-SubCell"/>
</dbReference>
<feature type="transmembrane region" description="Helical" evidence="7">
    <location>
        <begin position="85"/>
        <end position="107"/>
    </location>
</feature>
<keyword evidence="2" id="KW-1003">Cell membrane</keyword>
<dbReference type="PANTHER" id="PTHR23513">
    <property type="entry name" value="INTEGRAL MEMBRANE EFFLUX PROTEIN-RELATED"/>
    <property type="match status" value="1"/>
</dbReference>
<dbReference type="Pfam" id="PF07690">
    <property type="entry name" value="MFS_1"/>
    <property type="match status" value="1"/>
</dbReference>
<dbReference type="GO" id="GO:0022857">
    <property type="term" value="F:transmembrane transporter activity"/>
    <property type="evidence" value="ECO:0007669"/>
    <property type="project" value="InterPro"/>
</dbReference>
<feature type="transmembrane region" description="Helical" evidence="7">
    <location>
        <begin position="293"/>
        <end position="314"/>
    </location>
</feature>
<protein>
    <submittedName>
        <fullName evidence="8">Putative MFS family arabinose efflux permease</fullName>
    </submittedName>
</protein>
<evidence type="ECO:0000256" key="6">
    <source>
        <dbReference type="SAM" id="MobiDB-lite"/>
    </source>
</evidence>
<evidence type="ECO:0000313" key="9">
    <source>
        <dbReference type="Proteomes" id="UP000294558"/>
    </source>
</evidence>
<dbReference type="InterPro" id="IPR036259">
    <property type="entry name" value="MFS_trans_sf"/>
</dbReference>
<evidence type="ECO:0000256" key="5">
    <source>
        <dbReference type="ARBA" id="ARBA00023136"/>
    </source>
</evidence>
<evidence type="ECO:0000256" key="4">
    <source>
        <dbReference type="ARBA" id="ARBA00022989"/>
    </source>
</evidence>
<feature type="compositionally biased region" description="Basic and acidic residues" evidence="6">
    <location>
        <begin position="1"/>
        <end position="14"/>
    </location>
</feature>
<comment type="caution">
    <text evidence="8">The sequence shown here is derived from an EMBL/GenBank/DDBJ whole genome shotgun (WGS) entry which is preliminary data.</text>
</comment>
<dbReference type="PANTHER" id="PTHR23513:SF6">
    <property type="entry name" value="MAJOR FACILITATOR SUPERFAMILY ASSOCIATED DOMAIN-CONTAINING PROTEIN"/>
    <property type="match status" value="1"/>
</dbReference>
<dbReference type="EMBL" id="SOAU01000001">
    <property type="protein sequence ID" value="TDT17065.1"/>
    <property type="molecule type" value="Genomic_DNA"/>
</dbReference>
<feature type="transmembrane region" description="Helical" evidence="7">
    <location>
        <begin position="182"/>
        <end position="202"/>
    </location>
</feature>
<feature type="transmembrane region" description="Helical" evidence="7">
    <location>
        <begin position="144"/>
        <end position="170"/>
    </location>
</feature>
<dbReference type="AlphaFoldDB" id="A0A4R7I0X2"/>